<organism evidence="4 5">
    <name type="scientific">Rhododendron simsii</name>
    <name type="common">Sims's rhododendron</name>
    <dbReference type="NCBI Taxonomy" id="118357"/>
    <lineage>
        <taxon>Eukaryota</taxon>
        <taxon>Viridiplantae</taxon>
        <taxon>Streptophyta</taxon>
        <taxon>Embryophyta</taxon>
        <taxon>Tracheophyta</taxon>
        <taxon>Spermatophyta</taxon>
        <taxon>Magnoliopsida</taxon>
        <taxon>eudicotyledons</taxon>
        <taxon>Gunneridae</taxon>
        <taxon>Pentapetalae</taxon>
        <taxon>asterids</taxon>
        <taxon>Ericales</taxon>
        <taxon>Ericaceae</taxon>
        <taxon>Ericoideae</taxon>
        <taxon>Rhodoreae</taxon>
        <taxon>Rhododendron</taxon>
    </lineage>
</organism>
<comment type="caution">
    <text evidence="4">The sequence shown here is derived from an EMBL/GenBank/DDBJ whole genome shotgun (WGS) entry which is preliminary data.</text>
</comment>
<evidence type="ECO:0000256" key="2">
    <source>
        <dbReference type="SAM" id="MobiDB-lite"/>
    </source>
</evidence>
<dbReference type="CDD" id="cd16448">
    <property type="entry name" value="RING-H2"/>
    <property type="match status" value="1"/>
</dbReference>
<dbReference type="OrthoDB" id="8062037at2759"/>
<dbReference type="Pfam" id="PF13639">
    <property type="entry name" value="zf-RING_2"/>
    <property type="match status" value="1"/>
</dbReference>
<sequence length="466" mass="50803">MGLEDSDLLDEGGKASAVSCSICLEAVTDNGARSWAKLQCGHEFHLDCIGSAFNSKGAMQCPNCRKIEKGQWLYAGGYRPLSEFSMDDWAHDEDLYDLSYSEMVQLPVFLDLLKMIGEIDQVLILVYLCIRYEMRSGSGDNGRMGWKIVSFGVHWCPFSGLTRLHSSFDEGEFSSNAYHDLLGQHAIFAEHAGVSSTTHHCPYVAYLGPIHPSSSNSSGSVSDGSSFNSQWNGPSVPSEMPPSYGFPSMDVNYHSWDHHSSPFPPLSSRVGGADQPSVPSVTHRPARPNAEVQRSGSFIHPFLVGHSSAARVGSSISSSMIPPYPGSAARARDRVQALQAYFQQPTNSPAVRNAPLISGTRRSSSSHRGMAQVPPVASSSDSTNGFYFFPSASSGRNFQESENPPSNRFHAWERDHSTSFSSNQADRDPVWGPFHQAGGGSDTAATRPTGFRQRYGSERMPSQNRS</sequence>
<dbReference type="PANTHER" id="PTHR46798:SF3">
    <property type="entry name" value="RING FINGER FAMILY PROTEIN"/>
    <property type="match status" value="1"/>
</dbReference>
<feature type="compositionally biased region" description="Polar residues" evidence="2">
    <location>
        <begin position="393"/>
        <end position="406"/>
    </location>
</feature>
<evidence type="ECO:0000313" key="4">
    <source>
        <dbReference type="EMBL" id="KAF7142630.1"/>
    </source>
</evidence>
<evidence type="ECO:0000256" key="1">
    <source>
        <dbReference type="PROSITE-ProRule" id="PRU00175"/>
    </source>
</evidence>
<dbReference type="GO" id="GO:0004842">
    <property type="term" value="F:ubiquitin-protein transferase activity"/>
    <property type="evidence" value="ECO:0007669"/>
    <property type="project" value="InterPro"/>
</dbReference>
<dbReference type="SUPFAM" id="SSF57850">
    <property type="entry name" value="RING/U-box"/>
    <property type="match status" value="1"/>
</dbReference>
<dbReference type="InterPro" id="IPR013083">
    <property type="entry name" value="Znf_RING/FYVE/PHD"/>
</dbReference>
<evidence type="ECO:0000313" key="5">
    <source>
        <dbReference type="Proteomes" id="UP000626092"/>
    </source>
</evidence>
<dbReference type="SMART" id="SM00184">
    <property type="entry name" value="RING"/>
    <property type="match status" value="1"/>
</dbReference>
<evidence type="ECO:0000259" key="3">
    <source>
        <dbReference type="PROSITE" id="PS50089"/>
    </source>
</evidence>
<protein>
    <recommendedName>
        <fullName evidence="3">RING-type domain-containing protein</fullName>
    </recommendedName>
</protein>
<feature type="region of interest" description="Disordered" evidence="2">
    <location>
        <begin position="264"/>
        <end position="291"/>
    </location>
</feature>
<reference evidence="4" key="1">
    <citation type="submission" date="2019-11" db="EMBL/GenBank/DDBJ databases">
        <authorList>
            <person name="Liu Y."/>
            <person name="Hou J."/>
            <person name="Li T.-Q."/>
            <person name="Guan C.-H."/>
            <person name="Wu X."/>
            <person name="Wu H.-Z."/>
            <person name="Ling F."/>
            <person name="Zhang R."/>
            <person name="Shi X.-G."/>
            <person name="Ren J.-P."/>
            <person name="Chen E.-F."/>
            <person name="Sun J.-M."/>
        </authorList>
    </citation>
    <scope>NUCLEOTIDE SEQUENCE</scope>
    <source>
        <strain evidence="4">Adult_tree_wgs_1</strain>
        <tissue evidence="4">Leaves</tissue>
    </source>
</reference>
<feature type="region of interest" description="Disordered" evidence="2">
    <location>
        <begin position="349"/>
        <end position="381"/>
    </location>
</feature>
<dbReference type="PANTHER" id="PTHR46798">
    <property type="entry name" value="OS09G0511500 PROTEIN"/>
    <property type="match status" value="1"/>
</dbReference>
<name>A0A834LPG9_RHOSS</name>
<gene>
    <name evidence="4" type="ORF">RHSIM_Rhsim05G0138600</name>
</gene>
<dbReference type="InterPro" id="IPR001841">
    <property type="entry name" value="Znf_RING"/>
</dbReference>
<feature type="region of interest" description="Disordered" evidence="2">
    <location>
        <begin position="393"/>
        <end position="466"/>
    </location>
</feature>
<dbReference type="GO" id="GO:0008270">
    <property type="term" value="F:zinc ion binding"/>
    <property type="evidence" value="ECO:0007669"/>
    <property type="project" value="UniProtKB-KW"/>
</dbReference>
<feature type="compositionally biased region" description="Low complexity" evidence="2">
    <location>
        <begin position="215"/>
        <end position="229"/>
    </location>
</feature>
<feature type="region of interest" description="Disordered" evidence="2">
    <location>
        <begin position="215"/>
        <end position="243"/>
    </location>
</feature>
<dbReference type="PROSITE" id="PS50089">
    <property type="entry name" value="ZF_RING_2"/>
    <property type="match status" value="1"/>
</dbReference>
<feature type="domain" description="RING-type" evidence="3">
    <location>
        <begin position="20"/>
        <end position="65"/>
    </location>
</feature>
<dbReference type="Gene3D" id="3.30.40.10">
    <property type="entry name" value="Zinc/RING finger domain, C3HC4 (zinc finger)"/>
    <property type="match status" value="1"/>
</dbReference>
<dbReference type="Proteomes" id="UP000626092">
    <property type="component" value="Unassembled WGS sequence"/>
</dbReference>
<dbReference type="AlphaFoldDB" id="A0A834LPG9"/>
<dbReference type="InterPro" id="IPR044274">
    <property type="entry name" value="RFI2"/>
</dbReference>
<proteinExistence type="predicted"/>
<accession>A0A834LPG9</accession>
<keyword evidence="1" id="KW-0863">Zinc-finger</keyword>
<keyword evidence="5" id="KW-1185">Reference proteome</keyword>
<keyword evidence="1" id="KW-0479">Metal-binding</keyword>
<dbReference type="EMBL" id="WJXA01000005">
    <property type="protein sequence ID" value="KAF7142630.1"/>
    <property type="molecule type" value="Genomic_DNA"/>
</dbReference>
<keyword evidence="1" id="KW-0862">Zinc</keyword>